<gene>
    <name evidence="2" type="ORF">SAMN05660976_02390</name>
</gene>
<feature type="transmembrane region" description="Helical" evidence="1">
    <location>
        <begin position="392"/>
        <end position="415"/>
    </location>
</feature>
<dbReference type="EMBL" id="FOBF01000005">
    <property type="protein sequence ID" value="SEL42096.1"/>
    <property type="molecule type" value="Genomic_DNA"/>
</dbReference>
<proteinExistence type="predicted"/>
<organism evidence="2 3">
    <name type="scientific">Nonomuraea pusilla</name>
    <dbReference type="NCBI Taxonomy" id="46177"/>
    <lineage>
        <taxon>Bacteria</taxon>
        <taxon>Bacillati</taxon>
        <taxon>Actinomycetota</taxon>
        <taxon>Actinomycetes</taxon>
        <taxon>Streptosporangiales</taxon>
        <taxon>Streptosporangiaceae</taxon>
        <taxon>Nonomuraea</taxon>
    </lineage>
</organism>
<evidence type="ECO:0000313" key="3">
    <source>
        <dbReference type="Proteomes" id="UP000198953"/>
    </source>
</evidence>
<evidence type="ECO:0000256" key="1">
    <source>
        <dbReference type="SAM" id="Phobius"/>
    </source>
</evidence>
<dbReference type="Proteomes" id="UP000198953">
    <property type="component" value="Unassembled WGS sequence"/>
</dbReference>
<evidence type="ECO:0000313" key="2">
    <source>
        <dbReference type="EMBL" id="SEL42096.1"/>
    </source>
</evidence>
<keyword evidence="1" id="KW-0472">Membrane</keyword>
<name>A0A1H7Q2N3_9ACTN</name>
<dbReference type="Gene3D" id="2.130.10.10">
    <property type="entry name" value="YVTN repeat-like/Quinoprotein amine dehydrogenase"/>
    <property type="match status" value="1"/>
</dbReference>
<keyword evidence="3" id="KW-1185">Reference proteome</keyword>
<sequence length="473" mass="49543">MRYGWLCHPATLSAVIVLLINDHLLKAVWPGFLTGKLSDVAGLVVAPPLLALLFLRRADLAATLLTGALFTLVKTTQTGAELASQVWTLVAGPSRVLADPTDLLALPALALAWWIRSAPTPPTRLRVLAGVPLAVLAVTATGAVTYSAAVSVEADDRRVVVLLSEQTGGMTGLASEDGGVTWTAWHGGPAGLAQTARCVPAQPRRCYRIVPGSASVAESDDYGVTFHASWTLSEGRREYLERTYPGAPGRYGPQALAVQARPGGGHVVVVADGVDGVVVRDVRGEWRRVGWPSVIKAPRSNPVAAEQRLALALATMVALAGIGTGLRRLFLAYTLTVAATCWGVYLVADAVHERYLPSLDVEQALLGGAVVTLAGTACLALALAGQPRARTVLISLGLGTLTYAAATLPFHGWAAGVPDEYGQAVVAAVVLTVEVLLGGLALLRRDARRVASLAHGLQHVEPDVRPQSLGHDH</sequence>
<reference evidence="2 3" key="1">
    <citation type="submission" date="2016-10" db="EMBL/GenBank/DDBJ databases">
        <authorList>
            <person name="de Groot N.N."/>
        </authorList>
    </citation>
    <scope>NUCLEOTIDE SEQUENCE [LARGE SCALE GENOMIC DNA]</scope>
    <source>
        <strain evidence="2 3">DSM 43357</strain>
    </source>
</reference>
<protein>
    <submittedName>
        <fullName evidence="2">Uncharacterized protein</fullName>
    </submittedName>
</protein>
<feature type="transmembrane region" description="Helical" evidence="1">
    <location>
        <begin position="329"/>
        <end position="348"/>
    </location>
</feature>
<dbReference type="AlphaFoldDB" id="A0A1H7Q2N3"/>
<feature type="transmembrane region" description="Helical" evidence="1">
    <location>
        <begin position="421"/>
        <end position="443"/>
    </location>
</feature>
<feature type="transmembrane region" description="Helical" evidence="1">
    <location>
        <begin position="127"/>
        <end position="149"/>
    </location>
</feature>
<accession>A0A1H7Q2N3</accession>
<dbReference type="SUPFAM" id="SSF110296">
    <property type="entry name" value="Oligoxyloglucan reducing end-specific cellobiohydrolase"/>
    <property type="match status" value="1"/>
</dbReference>
<dbReference type="InterPro" id="IPR015943">
    <property type="entry name" value="WD40/YVTN_repeat-like_dom_sf"/>
</dbReference>
<keyword evidence="1" id="KW-0812">Transmembrane</keyword>
<keyword evidence="1" id="KW-1133">Transmembrane helix</keyword>
<feature type="transmembrane region" description="Helical" evidence="1">
    <location>
        <begin position="364"/>
        <end position="385"/>
    </location>
</feature>